<dbReference type="Proteomes" id="UP000440965">
    <property type="component" value="Unassembled WGS sequence"/>
</dbReference>
<dbReference type="RefSeq" id="WP_060498734.1">
    <property type="nucleotide sequence ID" value="NZ_JBFUNT010000017.1"/>
</dbReference>
<evidence type="ECO:0000313" key="1">
    <source>
        <dbReference type="EMBL" id="MVF48933.1"/>
    </source>
</evidence>
<dbReference type="EMBL" id="WEIK01000004">
    <property type="protein sequence ID" value="MVF48933.1"/>
    <property type="molecule type" value="Genomic_DNA"/>
</dbReference>
<name>A0A7X3F004_9PSED</name>
<accession>A0A7X3F004</accession>
<organism evidence="1 2">
    <name type="scientific">Pseudomonas monteilii</name>
    <dbReference type="NCBI Taxonomy" id="76759"/>
    <lineage>
        <taxon>Bacteria</taxon>
        <taxon>Pseudomonadati</taxon>
        <taxon>Pseudomonadota</taxon>
        <taxon>Gammaproteobacteria</taxon>
        <taxon>Pseudomonadales</taxon>
        <taxon>Pseudomonadaceae</taxon>
        <taxon>Pseudomonas</taxon>
    </lineage>
</organism>
<proteinExistence type="predicted"/>
<sequence length="635" mass="69826">MKDLVVDDELFADKADGTVKNVYILPGGPDFIVKVPAWVFTEEDTLRIEHSRDNVGFETIHEETIRYFDDDLENPYPVKLDISLDALSTEGVHYLRSYVLSDSLEEEWSDALTLRFDRVPPYARTLPAKFLPVPVVTDDSLAAQHGNVILELPAYPDWQIGDRVVWYWLKEVPKEIGGIQEVATALTTGQLQHLQVPEDIVRQVGDGGLFAVYVLVDKAGNISQISDYVAIDVALGKLPAVFGDPVVPLATAADSYLIDQGDALEGVEVWVPLFADWKATDTVRVTWKTAELLAEPVGSAPAEYVRVKVDSATLLQEYDGTALPEETTVRYDVYRGTHKLGGAQTQVYVNFDSIDPGWPGPDWPEQVHPGLELAHVNGRGSSSNEDELDSGDTGLDADIKIVLSDLIEEDDILTLDWGSQAQAVAYVVTAQNKTDGESEFPVPWSVIEAEGNKVVTIHYWVSRPGVHNPIKSGVTSVAVSAVVITADPVDFLEKNANGQLNCTSIKNSLPHADNGAVQLVVPDLSEYEKYGPITEVEITWWAVKGGQESQGEDEVPGVREVFKVSIGPDAPLEGFIWRVPYDKHVAPTYDPDNPLFYRARARVTYRFTAGSETIVSKRGDIVLAMYQPSGACDFS</sequence>
<comment type="caution">
    <text evidence="1">The sequence shown here is derived from an EMBL/GenBank/DDBJ whole genome shotgun (WGS) entry which is preliminary data.</text>
</comment>
<dbReference type="AlphaFoldDB" id="A0A7X3F004"/>
<protein>
    <submittedName>
        <fullName evidence="1">Uncharacterized protein</fullName>
    </submittedName>
</protein>
<evidence type="ECO:0000313" key="2">
    <source>
        <dbReference type="Proteomes" id="UP000440965"/>
    </source>
</evidence>
<reference evidence="1 2" key="1">
    <citation type="submission" date="2019-10" db="EMBL/GenBank/DDBJ databases">
        <title>XDR Pseudomonas monteilii producing IMP-16 from LCR.</title>
        <authorList>
            <person name="Ballaben A."/>
            <person name="Doi Y."/>
        </authorList>
    </citation>
    <scope>NUCLEOTIDE SEQUENCE [LARGE SCALE GENOMIC DNA]</scope>
    <source>
        <strain evidence="1 2">597/14</strain>
    </source>
</reference>
<gene>
    <name evidence="1" type="ORF">F9Z43_06180</name>
</gene>